<dbReference type="KEGG" id="kmn:HW532_03030"/>
<dbReference type="Proteomes" id="UP000593594">
    <property type="component" value="Chromosome"/>
</dbReference>
<organism evidence="1 2">
    <name type="scientific">Kaustia mangrovi</name>
    <dbReference type="NCBI Taxonomy" id="2593653"/>
    <lineage>
        <taxon>Bacteria</taxon>
        <taxon>Pseudomonadati</taxon>
        <taxon>Pseudomonadota</taxon>
        <taxon>Alphaproteobacteria</taxon>
        <taxon>Hyphomicrobiales</taxon>
        <taxon>Parvibaculaceae</taxon>
        <taxon>Kaustia</taxon>
    </lineage>
</organism>
<name>A0A7S8HAN6_9HYPH</name>
<dbReference type="EMBL" id="CP058214">
    <property type="protein sequence ID" value="QPC41775.1"/>
    <property type="molecule type" value="Genomic_DNA"/>
</dbReference>
<dbReference type="AlphaFoldDB" id="A0A7S8HAN6"/>
<evidence type="ECO:0000313" key="2">
    <source>
        <dbReference type="Proteomes" id="UP000593594"/>
    </source>
</evidence>
<evidence type="ECO:0000313" key="1">
    <source>
        <dbReference type="EMBL" id="QPC41775.1"/>
    </source>
</evidence>
<dbReference type="RefSeq" id="WP_213163002.1">
    <property type="nucleotide sequence ID" value="NZ_CP058214.1"/>
</dbReference>
<accession>A0A7S8HAN6</accession>
<protein>
    <recommendedName>
        <fullName evidence="3">HEAT repeat domain-containing protein</fullName>
    </recommendedName>
</protein>
<evidence type="ECO:0008006" key="3">
    <source>
        <dbReference type="Google" id="ProtNLM"/>
    </source>
</evidence>
<proteinExistence type="predicted"/>
<keyword evidence="2" id="KW-1185">Reference proteome</keyword>
<reference evidence="1 2" key="1">
    <citation type="submission" date="2020-06" db="EMBL/GenBank/DDBJ databases">
        <title>Genome sequence of 2 isolates from Red Sea Mangroves.</title>
        <authorList>
            <person name="Sefrji F."/>
            <person name="Michoud G."/>
            <person name="Merlino G."/>
            <person name="Daffonchio D."/>
        </authorList>
    </citation>
    <scope>NUCLEOTIDE SEQUENCE [LARGE SCALE GENOMIC DNA]</scope>
    <source>
        <strain evidence="1 2">R1DC25</strain>
    </source>
</reference>
<sequence>MDARDEETGRSVLALRTRDKTEILASISLRSFARGDRRAALSLLLDRAASLGRAEFVCGLIEQLNIPGPVPDRDKAELFPALLKAVLTLPDAERAGALKTIANRLMIIAGGRCDHARAMLETACAEARTADQHRKLILYPAVCRLFGMLPEGDRLDGLSRVLSGMDAVPDGLRPNMVVDLVRHLHGFPRADQAAGTTALLEAIGQLPKEIRGLGLEVVARQVPRLHPTERRAAFAQVIAAISAISGPQQVRPLHELGTMLHALQRPADRVETFDRLLDVATQHSRNTNAEHLKVLANALRWIDEPYCKARFDALLEHVGHLSPEHRAGPLAAMRDRIDDLRIANRAAGRAALLKAGRDMADVAPGGRVHGRAVL</sequence>
<gene>
    <name evidence="1" type="ORF">HW532_03030</name>
</gene>